<dbReference type="NCBIfam" id="TIGR02452">
    <property type="entry name" value="TIGR02452 family protein"/>
    <property type="match status" value="1"/>
</dbReference>
<protein>
    <recommendedName>
        <fullName evidence="1">Microbial-type PARG catalytic domain-containing protein</fullName>
    </recommendedName>
</protein>
<dbReference type="EMBL" id="KV425997">
    <property type="protein sequence ID" value="KZV93003.1"/>
    <property type="molecule type" value="Genomic_DNA"/>
</dbReference>
<dbReference type="STRING" id="1314781.A0A165I7C7"/>
<evidence type="ECO:0000313" key="2">
    <source>
        <dbReference type="EMBL" id="KZV93003.1"/>
    </source>
</evidence>
<evidence type="ECO:0000259" key="1">
    <source>
        <dbReference type="Pfam" id="PF10021"/>
    </source>
</evidence>
<sequence length="307" mass="33338">MTESSRAKQALKCHYSMQRRHVHRRNHLLKNAQETLSILSSGGTYIDFNGGTFFVSNSTQDAHDNTVLYPADAPLPACGPAPALSDTHFEFRKAHPAFALSPDHEATRVGILNAGSASAKHASTYFVNGGDDPEAALLRSSTFDAVQRSPAALEWFRSHSSKTTAGAMSNALLYTPNVKIIRSVEGRLVRPRTVDVLTAAAPNVSAIAAHHTTDAPEVIANVLRERCARALSLFQLRGVRTVVLDNMGADVDTAARVWCELLGTDDAPFHNVFDRVVFAVAGHRHAAFRQAFETYQYNAELVSALSS</sequence>
<dbReference type="PANTHER" id="PTHR35596">
    <property type="entry name" value="DUF2263 DOMAIN-CONTAINING PROTEIN"/>
    <property type="match status" value="1"/>
</dbReference>
<dbReference type="InterPro" id="IPR012664">
    <property type="entry name" value="CHP02452"/>
</dbReference>
<feature type="domain" description="Microbial-type PARG catalytic" evidence="1">
    <location>
        <begin position="32"/>
        <end position="182"/>
    </location>
</feature>
<reference evidence="2 3" key="1">
    <citation type="journal article" date="2016" name="Mol. Biol. Evol.">
        <title>Comparative Genomics of Early-Diverging Mushroom-Forming Fungi Provides Insights into the Origins of Lignocellulose Decay Capabilities.</title>
        <authorList>
            <person name="Nagy L.G."/>
            <person name="Riley R."/>
            <person name="Tritt A."/>
            <person name="Adam C."/>
            <person name="Daum C."/>
            <person name="Floudas D."/>
            <person name="Sun H."/>
            <person name="Yadav J.S."/>
            <person name="Pangilinan J."/>
            <person name="Larsson K.H."/>
            <person name="Matsuura K."/>
            <person name="Barry K."/>
            <person name="Labutti K."/>
            <person name="Kuo R."/>
            <person name="Ohm R.A."/>
            <person name="Bhattacharya S.S."/>
            <person name="Shirouzu T."/>
            <person name="Yoshinaga Y."/>
            <person name="Martin F.M."/>
            <person name="Grigoriev I.V."/>
            <person name="Hibbett D.S."/>
        </authorList>
    </citation>
    <scope>NUCLEOTIDE SEQUENCE [LARGE SCALE GENOMIC DNA]</scope>
    <source>
        <strain evidence="2 3">HHB12029</strain>
    </source>
</reference>
<organism evidence="2 3">
    <name type="scientific">Exidia glandulosa HHB12029</name>
    <dbReference type="NCBI Taxonomy" id="1314781"/>
    <lineage>
        <taxon>Eukaryota</taxon>
        <taxon>Fungi</taxon>
        <taxon>Dikarya</taxon>
        <taxon>Basidiomycota</taxon>
        <taxon>Agaricomycotina</taxon>
        <taxon>Agaricomycetes</taxon>
        <taxon>Auriculariales</taxon>
        <taxon>Exidiaceae</taxon>
        <taxon>Exidia</taxon>
    </lineage>
</organism>
<dbReference type="InParanoid" id="A0A165I7C7"/>
<proteinExistence type="predicted"/>
<keyword evidence="3" id="KW-1185">Reference proteome</keyword>
<dbReference type="Gene3D" id="3.40.220.10">
    <property type="entry name" value="Leucine Aminopeptidase, subunit E, domain 1"/>
    <property type="match status" value="1"/>
</dbReference>
<dbReference type="PANTHER" id="PTHR35596:SF1">
    <property type="entry name" value="MICROBIAL-TYPE PARG CATALYTIC DOMAIN-CONTAINING PROTEIN"/>
    <property type="match status" value="1"/>
</dbReference>
<dbReference type="AlphaFoldDB" id="A0A165I7C7"/>
<dbReference type="Proteomes" id="UP000077266">
    <property type="component" value="Unassembled WGS sequence"/>
</dbReference>
<name>A0A165I7C7_EXIGL</name>
<dbReference type="PIRSF" id="PIRSF014899">
    <property type="entry name" value="UCP014899"/>
    <property type="match status" value="1"/>
</dbReference>
<dbReference type="InterPro" id="IPR019261">
    <property type="entry name" value="PARG_cat_microbial"/>
</dbReference>
<dbReference type="InterPro" id="IPR043472">
    <property type="entry name" value="Macro_dom-like"/>
</dbReference>
<evidence type="ECO:0000313" key="3">
    <source>
        <dbReference type="Proteomes" id="UP000077266"/>
    </source>
</evidence>
<dbReference type="Pfam" id="PF10021">
    <property type="entry name" value="PARG_cat_microb"/>
    <property type="match status" value="1"/>
</dbReference>
<gene>
    <name evidence="2" type="ORF">EXIGLDRAFT_717652</name>
</gene>
<dbReference type="OrthoDB" id="9985428at2759"/>
<accession>A0A165I7C7</accession>